<protein>
    <submittedName>
        <fullName evidence="5">Phenylalanyl-tRNA synthetase subunit beta</fullName>
        <ecNumber evidence="5">6.1.1.20</ecNumber>
    </submittedName>
</protein>
<dbReference type="Gene3D" id="3.30.1940.10">
    <property type="entry name" value="YtpR-like"/>
    <property type="match status" value="1"/>
</dbReference>
<dbReference type="AlphaFoldDB" id="A0A449BAB2"/>
<keyword evidence="1 3" id="KW-0820">tRNA-binding</keyword>
<accession>A0A449BAB2</accession>
<dbReference type="RefSeq" id="WP_165001863.1">
    <property type="nucleotide sequence ID" value="NZ_LR215043.1"/>
</dbReference>
<dbReference type="SUPFAM" id="SSF50249">
    <property type="entry name" value="Nucleic acid-binding proteins"/>
    <property type="match status" value="1"/>
</dbReference>
<keyword evidence="6" id="KW-1185">Reference proteome</keyword>
<sequence>MIFFDLRNNFKDTSTVILDSNVQDTFVDDYKDFSVLYDKNLNIKQVNFFNFDILTFNKNIVLREENTNKLKSLLASTNKRYILNSKKLIAYGKIISRTTHPKSKNLFVLDVDFNGFRKQIITNTDFTLENKYFLFFLSGSITANNDRISEGTILDAKSAGMLASAYSLGLQKENNLLFNQKFNDYLNQQNVIDAFWQSQDIYSLLGNFEKE</sequence>
<dbReference type="EC" id="6.1.1.20" evidence="5"/>
<keyword evidence="5" id="KW-0436">Ligase</keyword>
<evidence type="ECO:0000313" key="5">
    <source>
        <dbReference type="EMBL" id="VEU78118.1"/>
    </source>
</evidence>
<dbReference type="EMBL" id="LR215043">
    <property type="protein sequence ID" value="VEU78118.1"/>
    <property type="molecule type" value="Genomic_DNA"/>
</dbReference>
<proteinExistence type="predicted"/>
<dbReference type="InterPro" id="IPR002547">
    <property type="entry name" value="tRNA-bd_dom"/>
</dbReference>
<gene>
    <name evidence="5" type="ORF">NCTC10184_00341</name>
</gene>
<keyword evidence="5" id="KW-0030">Aminoacyl-tRNA synthetase</keyword>
<keyword evidence="2 3" id="KW-0694">RNA-binding</keyword>
<evidence type="ECO:0000256" key="2">
    <source>
        <dbReference type="ARBA" id="ARBA00022884"/>
    </source>
</evidence>
<reference evidence="5 6" key="1">
    <citation type="submission" date="2019-01" db="EMBL/GenBank/DDBJ databases">
        <authorList>
            <consortium name="Pathogen Informatics"/>
        </authorList>
    </citation>
    <scope>NUCLEOTIDE SEQUENCE [LARGE SCALE GENOMIC DNA]</scope>
    <source>
        <strain evidence="5 6">NCTC10184</strain>
    </source>
</reference>
<evidence type="ECO:0000256" key="1">
    <source>
        <dbReference type="ARBA" id="ARBA00022555"/>
    </source>
</evidence>
<dbReference type="Gene3D" id="2.40.50.140">
    <property type="entry name" value="Nucleic acid-binding proteins"/>
    <property type="match status" value="1"/>
</dbReference>
<dbReference type="Proteomes" id="UP000290876">
    <property type="component" value="Chromosome"/>
</dbReference>
<feature type="domain" description="TRNA-binding" evidence="4">
    <location>
        <begin position="83"/>
        <end position="192"/>
    </location>
</feature>
<dbReference type="PROSITE" id="PS50886">
    <property type="entry name" value="TRBD"/>
    <property type="match status" value="1"/>
</dbReference>
<dbReference type="GO" id="GO:0000049">
    <property type="term" value="F:tRNA binding"/>
    <property type="evidence" value="ECO:0007669"/>
    <property type="project" value="UniProtKB-UniRule"/>
</dbReference>
<dbReference type="GO" id="GO:0004826">
    <property type="term" value="F:phenylalanine-tRNA ligase activity"/>
    <property type="evidence" value="ECO:0007669"/>
    <property type="project" value="UniProtKB-EC"/>
</dbReference>
<dbReference type="NCBIfam" id="NF045867">
    <property type="entry name" value="PheT_Nterm_rel"/>
    <property type="match status" value="1"/>
</dbReference>
<organism evidence="5 6">
    <name type="scientific">Mycoplasmopsis columbinasalis</name>
    <dbReference type="NCBI Taxonomy" id="114880"/>
    <lineage>
        <taxon>Bacteria</taxon>
        <taxon>Bacillati</taxon>
        <taxon>Mycoplasmatota</taxon>
        <taxon>Mycoplasmoidales</taxon>
        <taxon>Metamycoplasmataceae</taxon>
        <taxon>Mycoplasmopsis</taxon>
    </lineage>
</organism>
<evidence type="ECO:0000256" key="3">
    <source>
        <dbReference type="PROSITE-ProRule" id="PRU00209"/>
    </source>
</evidence>
<evidence type="ECO:0000259" key="4">
    <source>
        <dbReference type="PROSITE" id="PS50886"/>
    </source>
</evidence>
<dbReference type="KEGG" id="mcob:NCTC10184_00341"/>
<dbReference type="InterPro" id="IPR037154">
    <property type="entry name" value="YtpR-like_sf"/>
</dbReference>
<dbReference type="InterPro" id="IPR012340">
    <property type="entry name" value="NA-bd_OB-fold"/>
</dbReference>
<evidence type="ECO:0000313" key="6">
    <source>
        <dbReference type="Proteomes" id="UP000290876"/>
    </source>
</evidence>
<name>A0A449BAB2_9BACT</name>